<dbReference type="GO" id="GO:0020037">
    <property type="term" value="F:heme binding"/>
    <property type="evidence" value="ECO:0007669"/>
    <property type="project" value="UniProtKB-UniRule"/>
</dbReference>
<evidence type="ECO:0000256" key="7">
    <source>
        <dbReference type="ARBA" id="ARBA00023180"/>
    </source>
</evidence>
<feature type="domain" description="Plant heme peroxidase family profile" evidence="14">
    <location>
        <begin position="148"/>
        <end position="402"/>
    </location>
</feature>
<dbReference type="InterPro" id="IPR010255">
    <property type="entry name" value="Haem_peroxidase_sf"/>
</dbReference>
<feature type="site" description="Transition state stabilizer" evidence="10">
    <location>
        <position position="153"/>
    </location>
</feature>
<dbReference type="GO" id="GO:0000302">
    <property type="term" value="P:response to reactive oxygen species"/>
    <property type="evidence" value="ECO:0007669"/>
    <property type="project" value="TreeGrafter"/>
</dbReference>
<feature type="binding site" evidence="9">
    <location>
        <position position="284"/>
    </location>
    <ligand>
        <name>Ca(2+)</name>
        <dbReference type="ChEBI" id="CHEBI:29108"/>
        <label>2</label>
    </ligand>
</feature>
<dbReference type="InterPro" id="IPR019794">
    <property type="entry name" value="Peroxidases_AS"/>
</dbReference>
<dbReference type="GeneID" id="54580460"/>
<feature type="binding site" evidence="9">
    <location>
        <position position="308"/>
    </location>
    <ligand>
        <name>Ca(2+)</name>
        <dbReference type="ChEBI" id="CHEBI:29108"/>
        <label>2</label>
    </ligand>
</feature>
<evidence type="ECO:0000259" key="14">
    <source>
        <dbReference type="PROSITE" id="PS50873"/>
    </source>
</evidence>
<dbReference type="Gene3D" id="1.10.420.10">
    <property type="entry name" value="Peroxidase, domain 2"/>
    <property type="match status" value="1"/>
</dbReference>
<gene>
    <name evidence="15" type="ORF">BU26DRAFT_509154</name>
</gene>
<dbReference type="PANTHER" id="PTHR31356:SF66">
    <property type="entry name" value="CATALASE-PEROXIDASE"/>
    <property type="match status" value="1"/>
</dbReference>
<evidence type="ECO:0000256" key="12">
    <source>
        <dbReference type="RuleBase" id="RU363051"/>
    </source>
</evidence>
<evidence type="ECO:0000256" key="3">
    <source>
        <dbReference type="ARBA" id="ARBA00022617"/>
    </source>
</evidence>
<feature type="signal peptide" evidence="12">
    <location>
        <begin position="1"/>
        <end position="21"/>
    </location>
</feature>
<feature type="binding site" evidence="9">
    <location>
        <position position="179"/>
    </location>
    <ligand>
        <name>Ca(2+)</name>
        <dbReference type="ChEBI" id="CHEBI:29108"/>
        <label>1</label>
    </ligand>
</feature>
<dbReference type="RefSeq" id="XP_033679222.1">
    <property type="nucleotide sequence ID" value="XM_033827130.1"/>
</dbReference>
<dbReference type="GO" id="GO:0046872">
    <property type="term" value="F:metal ion binding"/>
    <property type="evidence" value="ECO:0007669"/>
    <property type="project" value="UniProtKB-UniRule"/>
</dbReference>
<sequence length="402" mass="43856">MKTSNIVVGLGVLSLMECIYAYPGMANTISEIERRAHKRELPRQILKLRQDPGETDENEEETDPNDDGSAPGELIGDIKDGGTTPIGKTIARILLEQESGQSLEAGYKAPGPPGSVKCKKDTCCIWAHVSAALTQRFTGPSGRCNKFARAAVRLGFHDAGTWSKKLSSQGKDFGGADGSIVLAKEEMQRPENNGLQDVVKSIRQWQGQFGVGMADLVQFAAQHAVVTCPLGPRIRTFVGRKDSKKPAPDGLLPGVNDSADQLINLFQDKTITPHDLVALLGAHTTSQQFFVDASRKGDPQDGTPGVWDTLFYNQTLGTGPLPKKVFRFASDIVLAKDSRTADEWQSFNGPEGQSHWNEDYSYSYIRLSLLGVNNINQLTECTKVLPMPKPKFKGAGELLRDE</sequence>
<dbReference type="PRINTS" id="PR00458">
    <property type="entry name" value="PEROXIDASE"/>
</dbReference>
<feature type="binding site" evidence="9">
    <location>
        <position position="177"/>
    </location>
    <ligand>
        <name>Ca(2+)</name>
        <dbReference type="ChEBI" id="CHEBI:29108"/>
        <label>1</label>
    </ligand>
</feature>
<evidence type="ECO:0000313" key="16">
    <source>
        <dbReference type="Proteomes" id="UP000800094"/>
    </source>
</evidence>
<dbReference type="GO" id="GO:0034599">
    <property type="term" value="P:cellular response to oxidative stress"/>
    <property type="evidence" value="ECO:0007669"/>
    <property type="project" value="InterPro"/>
</dbReference>
<protein>
    <recommendedName>
        <fullName evidence="12">Peroxidase</fullName>
        <ecNumber evidence="12">1.11.1.-</ecNumber>
    </recommendedName>
</protein>
<keyword evidence="7" id="KW-0325">Glycoprotein</keyword>
<evidence type="ECO:0000256" key="11">
    <source>
        <dbReference type="PIRSR" id="PIRSR601621-4"/>
    </source>
</evidence>
<dbReference type="PROSITE" id="PS50873">
    <property type="entry name" value="PEROXIDASE_4"/>
    <property type="match status" value="1"/>
</dbReference>
<dbReference type="Pfam" id="PF00141">
    <property type="entry name" value="peroxidase"/>
    <property type="match status" value="1"/>
</dbReference>
<evidence type="ECO:0000256" key="6">
    <source>
        <dbReference type="ARBA" id="ARBA00023004"/>
    </source>
</evidence>
<dbReference type="GO" id="GO:0042744">
    <property type="term" value="P:hydrogen peroxide catabolic process"/>
    <property type="evidence" value="ECO:0007669"/>
    <property type="project" value="TreeGrafter"/>
</dbReference>
<dbReference type="Proteomes" id="UP000800094">
    <property type="component" value="Unassembled WGS sequence"/>
</dbReference>
<dbReference type="InterPro" id="IPR001621">
    <property type="entry name" value="Ligninase"/>
</dbReference>
<feature type="compositionally biased region" description="Acidic residues" evidence="13">
    <location>
        <begin position="53"/>
        <end position="66"/>
    </location>
</feature>
<dbReference type="AlphaFoldDB" id="A0A6A6I2K3"/>
<feature type="disulfide bond" evidence="11">
    <location>
        <begin position="144"/>
        <end position="228"/>
    </location>
</feature>
<evidence type="ECO:0000256" key="2">
    <source>
        <dbReference type="ARBA" id="ARBA00022559"/>
    </source>
</evidence>
<evidence type="ECO:0000256" key="4">
    <source>
        <dbReference type="ARBA" id="ARBA00022723"/>
    </source>
</evidence>
<dbReference type="FunFam" id="1.10.520.10:FF:000021">
    <property type="entry name" value="Peroxidase"/>
    <property type="match status" value="1"/>
</dbReference>
<dbReference type="OrthoDB" id="2113341at2759"/>
<comment type="cofactor">
    <cofactor evidence="9 12">
        <name>Ca(2+)</name>
        <dbReference type="ChEBI" id="CHEBI:29108"/>
    </cofactor>
    <text evidence="9 12">Binds 2 calcium ions per subunit.</text>
</comment>
<feature type="disulfide bond" evidence="11">
    <location>
        <begin position="123"/>
        <end position="381"/>
    </location>
</feature>
<feature type="binding site" evidence="9">
    <location>
        <position position="303"/>
    </location>
    <ligand>
        <name>Ca(2+)</name>
        <dbReference type="ChEBI" id="CHEBI:29108"/>
        <label>2</label>
    </ligand>
</feature>
<dbReference type="InterPro" id="IPR044831">
    <property type="entry name" value="Ccp1-like"/>
</dbReference>
<evidence type="ECO:0000256" key="10">
    <source>
        <dbReference type="PIRSR" id="PIRSR601621-3"/>
    </source>
</evidence>
<feature type="binding site" evidence="9">
    <location>
        <position position="158"/>
    </location>
    <ligand>
        <name>Ca(2+)</name>
        <dbReference type="ChEBI" id="CHEBI:29108"/>
        <label>1</label>
    </ligand>
</feature>
<feature type="chain" id="PRO_5025704486" description="Peroxidase" evidence="12">
    <location>
        <begin position="22"/>
        <end position="402"/>
    </location>
</feature>
<keyword evidence="2 12" id="KW-0575">Peroxidase</keyword>
<evidence type="ECO:0000256" key="5">
    <source>
        <dbReference type="ARBA" id="ARBA00023002"/>
    </source>
</evidence>
<keyword evidence="12" id="KW-0732">Signal</keyword>
<feature type="region of interest" description="Disordered" evidence="13">
    <location>
        <begin position="48"/>
        <end position="83"/>
    </location>
</feature>
<evidence type="ECO:0000256" key="13">
    <source>
        <dbReference type="SAM" id="MobiDB-lite"/>
    </source>
</evidence>
<dbReference type="EC" id="1.11.1.-" evidence="12"/>
<keyword evidence="6 9" id="KW-0408">Iron</keyword>
<name>A0A6A6I2K3_9PLEO</name>
<dbReference type="PRINTS" id="PR00462">
    <property type="entry name" value="LIGNINASE"/>
</dbReference>
<keyword evidence="16" id="KW-1185">Reference proteome</keyword>
<accession>A0A6A6I2K3</accession>
<keyword evidence="11" id="KW-1015">Disulfide bond</keyword>
<evidence type="ECO:0000313" key="15">
    <source>
        <dbReference type="EMBL" id="KAF2244218.1"/>
    </source>
</evidence>
<keyword evidence="9 12" id="KW-0106">Calcium</keyword>
<comment type="similarity">
    <text evidence="1 12">Belongs to the peroxidase family. Ligninase subfamily.</text>
</comment>
<keyword evidence="5 12" id="KW-0560">Oxidoreductase</keyword>
<feature type="binding site" evidence="9">
    <location>
        <position position="301"/>
    </location>
    <ligand>
        <name>Ca(2+)</name>
        <dbReference type="ChEBI" id="CHEBI:29108"/>
        <label>2</label>
    </ligand>
</feature>
<feature type="binding site" description="axial binding residue" evidence="9">
    <location>
        <position position="283"/>
    </location>
    <ligand>
        <name>heme b</name>
        <dbReference type="ChEBI" id="CHEBI:60344"/>
    </ligand>
    <ligandPart>
        <name>Fe</name>
        <dbReference type="ChEBI" id="CHEBI:18248"/>
    </ligandPart>
</feature>
<evidence type="ECO:0000256" key="9">
    <source>
        <dbReference type="PIRSR" id="PIRSR601621-2"/>
    </source>
</evidence>
<comment type="cofactor">
    <cofactor evidence="9">
        <name>heme b</name>
        <dbReference type="ChEBI" id="CHEBI:60344"/>
    </cofactor>
    <text evidence="9">Binds 1 heme b (iron(II)-protoporphyrin IX) group per subunit.</text>
</comment>
<dbReference type="GO" id="GO:0004601">
    <property type="term" value="F:peroxidase activity"/>
    <property type="evidence" value="ECO:0007669"/>
    <property type="project" value="UniProtKB-KW"/>
</dbReference>
<keyword evidence="3 9" id="KW-0349">Heme</keyword>
<keyword evidence="4 9" id="KW-0479">Metal-binding</keyword>
<dbReference type="SUPFAM" id="SSF48113">
    <property type="entry name" value="Heme-dependent peroxidases"/>
    <property type="match status" value="1"/>
</dbReference>
<reference evidence="15" key="1">
    <citation type="journal article" date="2020" name="Stud. Mycol.">
        <title>101 Dothideomycetes genomes: a test case for predicting lifestyles and emergence of pathogens.</title>
        <authorList>
            <person name="Haridas S."/>
            <person name="Albert R."/>
            <person name="Binder M."/>
            <person name="Bloem J."/>
            <person name="Labutti K."/>
            <person name="Salamov A."/>
            <person name="Andreopoulos B."/>
            <person name="Baker S."/>
            <person name="Barry K."/>
            <person name="Bills G."/>
            <person name="Bluhm B."/>
            <person name="Cannon C."/>
            <person name="Castanera R."/>
            <person name="Culley D."/>
            <person name="Daum C."/>
            <person name="Ezra D."/>
            <person name="Gonzalez J."/>
            <person name="Henrissat B."/>
            <person name="Kuo A."/>
            <person name="Liang C."/>
            <person name="Lipzen A."/>
            <person name="Lutzoni F."/>
            <person name="Magnuson J."/>
            <person name="Mondo S."/>
            <person name="Nolan M."/>
            <person name="Ohm R."/>
            <person name="Pangilinan J."/>
            <person name="Park H.-J."/>
            <person name="Ramirez L."/>
            <person name="Alfaro M."/>
            <person name="Sun H."/>
            <person name="Tritt A."/>
            <person name="Yoshinaga Y."/>
            <person name="Zwiers L.-H."/>
            <person name="Turgeon B."/>
            <person name="Goodwin S."/>
            <person name="Spatafora J."/>
            <person name="Crous P."/>
            <person name="Grigoriev I."/>
        </authorList>
    </citation>
    <scope>NUCLEOTIDE SEQUENCE</scope>
    <source>
        <strain evidence="15">CBS 122368</strain>
    </source>
</reference>
<proteinExistence type="inferred from homology"/>
<evidence type="ECO:0000256" key="8">
    <source>
        <dbReference type="PIRSR" id="PIRSR601621-1"/>
    </source>
</evidence>
<dbReference type="Gene3D" id="1.10.520.10">
    <property type="match status" value="1"/>
</dbReference>
<organism evidence="15 16">
    <name type="scientific">Trematosphaeria pertusa</name>
    <dbReference type="NCBI Taxonomy" id="390896"/>
    <lineage>
        <taxon>Eukaryota</taxon>
        <taxon>Fungi</taxon>
        <taxon>Dikarya</taxon>
        <taxon>Ascomycota</taxon>
        <taxon>Pezizomycotina</taxon>
        <taxon>Dothideomycetes</taxon>
        <taxon>Pleosporomycetidae</taxon>
        <taxon>Pleosporales</taxon>
        <taxon>Massarineae</taxon>
        <taxon>Trematosphaeriaceae</taxon>
        <taxon>Trematosphaeria</taxon>
    </lineage>
</organism>
<dbReference type="InterPro" id="IPR002016">
    <property type="entry name" value="Haem_peroxidase"/>
</dbReference>
<dbReference type="EMBL" id="ML987203">
    <property type="protein sequence ID" value="KAF2244218.1"/>
    <property type="molecule type" value="Genomic_DNA"/>
</dbReference>
<feature type="active site" description="Proton acceptor" evidence="8">
    <location>
        <position position="157"/>
    </location>
</feature>
<dbReference type="PROSITE" id="PS00436">
    <property type="entry name" value="PEROXIDASE_2"/>
    <property type="match status" value="1"/>
</dbReference>
<dbReference type="PANTHER" id="PTHR31356">
    <property type="entry name" value="THYLAKOID LUMENAL 29 KDA PROTEIN, CHLOROPLASTIC-RELATED"/>
    <property type="match status" value="1"/>
</dbReference>
<evidence type="ECO:0000256" key="1">
    <source>
        <dbReference type="ARBA" id="ARBA00006089"/>
    </source>
</evidence>